<evidence type="ECO:0000313" key="2">
    <source>
        <dbReference type="EMBL" id="KIJ94861.1"/>
    </source>
</evidence>
<feature type="compositionally biased region" description="Polar residues" evidence="1">
    <location>
        <begin position="1"/>
        <end position="10"/>
    </location>
</feature>
<dbReference type="HOGENOM" id="CLU_055149_0_0_1"/>
<feature type="region of interest" description="Disordered" evidence="1">
    <location>
        <begin position="306"/>
        <end position="330"/>
    </location>
</feature>
<feature type="compositionally biased region" description="Pro residues" evidence="1">
    <location>
        <begin position="77"/>
        <end position="89"/>
    </location>
</feature>
<dbReference type="AlphaFoldDB" id="A0A0C9XAU9"/>
<proteinExistence type="predicted"/>
<reference evidence="3" key="2">
    <citation type="submission" date="2015-01" db="EMBL/GenBank/DDBJ databases">
        <title>Evolutionary Origins and Diversification of the Mycorrhizal Mutualists.</title>
        <authorList>
            <consortium name="DOE Joint Genome Institute"/>
            <consortium name="Mycorrhizal Genomics Consortium"/>
            <person name="Kohler A."/>
            <person name="Kuo A."/>
            <person name="Nagy L.G."/>
            <person name="Floudas D."/>
            <person name="Copeland A."/>
            <person name="Barry K.W."/>
            <person name="Cichocki N."/>
            <person name="Veneault-Fourrey C."/>
            <person name="LaButti K."/>
            <person name="Lindquist E.A."/>
            <person name="Lipzen A."/>
            <person name="Lundell T."/>
            <person name="Morin E."/>
            <person name="Murat C."/>
            <person name="Riley R."/>
            <person name="Ohm R."/>
            <person name="Sun H."/>
            <person name="Tunlid A."/>
            <person name="Henrissat B."/>
            <person name="Grigoriev I.V."/>
            <person name="Hibbett D.S."/>
            <person name="Martin F."/>
        </authorList>
    </citation>
    <scope>NUCLEOTIDE SEQUENCE [LARGE SCALE GENOMIC DNA]</scope>
    <source>
        <strain evidence="3">LaAM-08-1</strain>
    </source>
</reference>
<accession>A0A0C9XAU9</accession>
<reference evidence="2 3" key="1">
    <citation type="submission" date="2014-04" db="EMBL/GenBank/DDBJ databases">
        <authorList>
            <consortium name="DOE Joint Genome Institute"/>
            <person name="Kuo A."/>
            <person name="Kohler A."/>
            <person name="Nagy L.G."/>
            <person name="Floudas D."/>
            <person name="Copeland A."/>
            <person name="Barry K.W."/>
            <person name="Cichocki N."/>
            <person name="Veneault-Fourrey C."/>
            <person name="LaButti K."/>
            <person name="Lindquist E.A."/>
            <person name="Lipzen A."/>
            <person name="Lundell T."/>
            <person name="Morin E."/>
            <person name="Murat C."/>
            <person name="Sun H."/>
            <person name="Tunlid A."/>
            <person name="Henrissat B."/>
            <person name="Grigoriev I.V."/>
            <person name="Hibbett D.S."/>
            <person name="Martin F."/>
            <person name="Nordberg H.P."/>
            <person name="Cantor M.N."/>
            <person name="Hua S.X."/>
        </authorList>
    </citation>
    <scope>NUCLEOTIDE SEQUENCE [LARGE SCALE GENOMIC DNA]</scope>
    <source>
        <strain evidence="2 3">LaAM-08-1</strain>
    </source>
</reference>
<protein>
    <submittedName>
        <fullName evidence="2">Uncharacterized protein</fullName>
    </submittedName>
</protein>
<dbReference type="Proteomes" id="UP000054477">
    <property type="component" value="Unassembled WGS sequence"/>
</dbReference>
<dbReference type="EMBL" id="KN838776">
    <property type="protein sequence ID" value="KIJ94861.1"/>
    <property type="molecule type" value="Genomic_DNA"/>
</dbReference>
<feature type="compositionally biased region" description="Low complexity" evidence="1">
    <location>
        <begin position="259"/>
        <end position="279"/>
    </location>
</feature>
<sequence>MASSPESLSPTLRAHSPPTVDLRHMTSSLGSPPRHPQRGLRTNEPRLGSRSPNSIPSSPTSVHSSSSAIFERDIEPPVIPSPPTLPHHPPNPHRVSRAKSTEQLEQSVPSVLDSAASILASIDDSHAEEQISVEAPASRSSGFASPLSFRSRSPSPLGVRNVTAVGVPVHNLLLSPHAPPTTVPVVVPHSPAQLPVIRPLIQTDTVAVASTPSLATPTSAYYSTTSSMGSSSSSSSPTTTTAQEHPLASLPEPNAPFQHTHSSSNTNSPNAGFSPLLPSSHPPSPTHAAKKRLSFMSYSDLLSSTPTSTLPLSSLTTSASSFEPPPHIPSVSGLGIAPGGIGGGLASERSSIRGGVSHHGNRDSIALLDNVGGEWERQGLGMGLEERLDAVLGKA</sequence>
<feature type="compositionally biased region" description="Low complexity" evidence="1">
    <location>
        <begin position="54"/>
        <end position="67"/>
    </location>
</feature>
<gene>
    <name evidence="2" type="ORF">K443DRAFT_683435</name>
</gene>
<feature type="region of interest" description="Disordered" evidence="1">
    <location>
        <begin position="221"/>
        <end position="289"/>
    </location>
</feature>
<evidence type="ECO:0000256" key="1">
    <source>
        <dbReference type="SAM" id="MobiDB-lite"/>
    </source>
</evidence>
<dbReference type="STRING" id="1095629.A0A0C9XAU9"/>
<keyword evidence="3" id="KW-1185">Reference proteome</keyword>
<organism evidence="2 3">
    <name type="scientific">Laccaria amethystina LaAM-08-1</name>
    <dbReference type="NCBI Taxonomy" id="1095629"/>
    <lineage>
        <taxon>Eukaryota</taxon>
        <taxon>Fungi</taxon>
        <taxon>Dikarya</taxon>
        <taxon>Basidiomycota</taxon>
        <taxon>Agaricomycotina</taxon>
        <taxon>Agaricomycetes</taxon>
        <taxon>Agaricomycetidae</taxon>
        <taxon>Agaricales</taxon>
        <taxon>Agaricineae</taxon>
        <taxon>Hydnangiaceae</taxon>
        <taxon>Laccaria</taxon>
    </lineage>
</organism>
<feature type="compositionally biased region" description="Low complexity" evidence="1">
    <location>
        <begin position="145"/>
        <end position="155"/>
    </location>
</feature>
<feature type="compositionally biased region" description="Low complexity" evidence="1">
    <location>
        <begin position="306"/>
        <end position="321"/>
    </location>
</feature>
<dbReference type="OrthoDB" id="2563900at2759"/>
<feature type="region of interest" description="Disordered" evidence="1">
    <location>
        <begin position="130"/>
        <end position="155"/>
    </location>
</feature>
<name>A0A0C9XAU9_9AGAR</name>
<evidence type="ECO:0000313" key="3">
    <source>
        <dbReference type="Proteomes" id="UP000054477"/>
    </source>
</evidence>
<feature type="compositionally biased region" description="Low complexity" evidence="1">
    <location>
        <begin position="221"/>
        <end position="241"/>
    </location>
</feature>
<feature type="region of interest" description="Disordered" evidence="1">
    <location>
        <begin position="1"/>
        <end position="109"/>
    </location>
</feature>